<dbReference type="InterPro" id="IPR016181">
    <property type="entry name" value="Acyl_CoA_acyltransferase"/>
</dbReference>
<protein>
    <submittedName>
        <fullName evidence="2">GNAT superfamily acetyltransferase</fullName>
    </submittedName>
</protein>
<dbReference type="InterPro" id="IPR000182">
    <property type="entry name" value="GNAT_dom"/>
</dbReference>
<evidence type="ECO:0000313" key="3">
    <source>
        <dbReference type="Proteomes" id="UP001226691"/>
    </source>
</evidence>
<evidence type="ECO:0000313" key="2">
    <source>
        <dbReference type="EMBL" id="MDQ1122379.1"/>
    </source>
</evidence>
<evidence type="ECO:0000259" key="1">
    <source>
        <dbReference type="PROSITE" id="PS51186"/>
    </source>
</evidence>
<accession>A0ABU0TRT2</accession>
<dbReference type="InterPro" id="IPR038764">
    <property type="entry name" value="GNAT_N_AcTrfase_prd"/>
</dbReference>
<gene>
    <name evidence="2" type="ORF">QE412_000952</name>
</gene>
<comment type="caution">
    <text evidence="2">The sequence shown here is derived from an EMBL/GenBank/DDBJ whole genome shotgun (WGS) entry which is preliminary data.</text>
</comment>
<dbReference type="Proteomes" id="UP001226691">
    <property type="component" value="Unassembled WGS sequence"/>
</dbReference>
<organism evidence="2 3">
    <name type="scientific">Microbacterium trichothecenolyticum</name>
    <name type="common">Aureobacterium trichothecenolyticum</name>
    <dbReference type="NCBI Taxonomy" id="69370"/>
    <lineage>
        <taxon>Bacteria</taxon>
        <taxon>Bacillati</taxon>
        <taxon>Actinomycetota</taxon>
        <taxon>Actinomycetes</taxon>
        <taxon>Micrococcales</taxon>
        <taxon>Microbacteriaceae</taxon>
        <taxon>Microbacterium</taxon>
    </lineage>
</organism>
<proteinExistence type="predicted"/>
<sequence>MTALVSTPGSVPSSAAAAERAAVRVRPVTDAAGARAAMNLVNDVWGPDNRIASVGLLVALAHTGNHVAIAEDADGIAGVCAGFLHADDPTRLHSHVAATRPGTSGRGIGYALKLQQRDWAREREVSAITWTFDPLVRRNAHFNLTRLGAQGVAYLPDLYGPMQDAVNLGEPSDRLGVKWELTAAPAAVPATVAAAPAALDDVDGLPVVTPLPRRGERVVHVPADIEALRLVDPRRAHRWRLALREVLTTALAHGWRIDGFLRSAGYILRKD</sequence>
<name>A0ABU0TRT2_MICTR</name>
<reference evidence="2 3" key="1">
    <citation type="submission" date="2023-07" db="EMBL/GenBank/DDBJ databases">
        <title>Functional and genomic diversity of the sorghum phyllosphere microbiome.</title>
        <authorList>
            <person name="Shade A."/>
        </authorList>
    </citation>
    <scope>NUCLEOTIDE SEQUENCE [LARGE SCALE GENOMIC DNA]</scope>
    <source>
        <strain evidence="2 3">SORGH_AS_1207</strain>
    </source>
</reference>
<feature type="domain" description="N-acetyltransferase" evidence="1">
    <location>
        <begin position="23"/>
        <end position="167"/>
    </location>
</feature>
<dbReference type="SUPFAM" id="SSF55729">
    <property type="entry name" value="Acyl-CoA N-acyltransferases (Nat)"/>
    <property type="match status" value="1"/>
</dbReference>
<dbReference type="Gene3D" id="3.40.630.30">
    <property type="match status" value="1"/>
</dbReference>
<dbReference type="RefSeq" id="WP_307480781.1">
    <property type="nucleotide sequence ID" value="NZ_JAUTBF010000001.1"/>
</dbReference>
<dbReference type="PANTHER" id="PTHR41700">
    <property type="entry name" value="GCN5-RELATED N-ACETYLTRANSFERASE"/>
    <property type="match status" value="1"/>
</dbReference>
<dbReference type="PANTHER" id="PTHR41700:SF1">
    <property type="entry name" value="N-ACETYLTRANSFERASE DOMAIN-CONTAINING PROTEIN"/>
    <property type="match status" value="1"/>
</dbReference>
<keyword evidence="3" id="KW-1185">Reference proteome</keyword>
<dbReference type="PROSITE" id="PS51186">
    <property type="entry name" value="GNAT"/>
    <property type="match status" value="1"/>
</dbReference>
<dbReference type="EMBL" id="JAUTBF010000001">
    <property type="protein sequence ID" value="MDQ1122379.1"/>
    <property type="molecule type" value="Genomic_DNA"/>
</dbReference>